<dbReference type="GeneID" id="5035241"/>
<dbReference type="RefSeq" id="XP_001449456.1">
    <property type="nucleotide sequence ID" value="XM_001449419.1"/>
</dbReference>
<dbReference type="EMBL" id="CT868429">
    <property type="protein sequence ID" value="CAK82059.1"/>
    <property type="molecule type" value="Genomic_DNA"/>
</dbReference>
<keyword evidence="2" id="KW-1185">Reference proteome</keyword>
<reference evidence="1 2" key="1">
    <citation type="journal article" date="2006" name="Nature">
        <title>Global trends of whole-genome duplications revealed by the ciliate Paramecium tetraurelia.</title>
        <authorList>
            <consortium name="Genoscope"/>
            <person name="Aury J.-M."/>
            <person name="Jaillon O."/>
            <person name="Duret L."/>
            <person name="Noel B."/>
            <person name="Jubin C."/>
            <person name="Porcel B.M."/>
            <person name="Segurens B."/>
            <person name="Daubin V."/>
            <person name="Anthouard V."/>
            <person name="Aiach N."/>
            <person name="Arnaiz O."/>
            <person name="Billaut A."/>
            <person name="Beisson J."/>
            <person name="Blanc I."/>
            <person name="Bouhouche K."/>
            <person name="Camara F."/>
            <person name="Duharcourt S."/>
            <person name="Guigo R."/>
            <person name="Gogendeau D."/>
            <person name="Katinka M."/>
            <person name="Keller A.-M."/>
            <person name="Kissmehl R."/>
            <person name="Klotz C."/>
            <person name="Koll F."/>
            <person name="Le Moue A."/>
            <person name="Lepere C."/>
            <person name="Malinsky S."/>
            <person name="Nowacki M."/>
            <person name="Nowak J.K."/>
            <person name="Plattner H."/>
            <person name="Poulain J."/>
            <person name="Ruiz F."/>
            <person name="Serrano V."/>
            <person name="Zagulski M."/>
            <person name="Dessen P."/>
            <person name="Betermier M."/>
            <person name="Weissenbach J."/>
            <person name="Scarpelli C."/>
            <person name="Schachter V."/>
            <person name="Sperling L."/>
            <person name="Meyer E."/>
            <person name="Cohen J."/>
            <person name="Wincker P."/>
        </authorList>
    </citation>
    <scope>NUCLEOTIDE SEQUENCE [LARGE SCALE GENOMIC DNA]</scope>
    <source>
        <strain evidence="1 2">Stock d4-2</strain>
    </source>
</reference>
<dbReference type="InParanoid" id="A0DG92"/>
<evidence type="ECO:0000313" key="2">
    <source>
        <dbReference type="Proteomes" id="UP000000600"/>
    </source>
</evidence>
<dbReference type="AlphaFoldDB" id="A0DG92"/>
<sequence length="189" mass="22119">MIEILYRGGMIRPHIRRPLISSLELQPIDDLSLKQPLTLHSCSSTPVITKIEFLNRRAESEKEFKKVHNTKSSLGDTNNKVEYYSKDNNIRNQLQPITEEYQNLKYSIIIKTMLIIQFGINKDIKILKNKYHKINFIQFQIIQIKLPNPNNFIALQIKVLFDILSIRIKQENEVILSLTNLFIPNFGLI</sequence>
<dbReference type="HOGENOM" id="CLU_1437009_0_0_1"/>
<protein>
    <submittedName>
        <fullName evidence="1">Uncharacterized protein</fullName>
    </submittedName>
</protein>
<dbReference type="KEGG" id="ptm:GSPATT00002188001"/>
<accession>A0DG92</accession>
<dbReference type="Proteomes" id="UP000000600">
    <property type="component" value="Unassembled WGS sequence"/>
</dbReference>
<dbReference type="OrthoDB" id="309626at2759"/>
<proteinExistence type="predicted"/>
<name>A0DG92_PARTE</name>
<gene>
    <name evidence="1" type="ORF">GSPATT00002188001</name>
</gene>
<organism evidence="1 2">
    <name type="scientific">Paramecium tetraurelia</name>
    <dbReference type="NCBI Taxonomy" id="5888"/>
    <lineage>
        <taxon>Eukaryota</taxon>
        <taxon>Sar</taxon>
        <taxon>Alveolata</taxon>
        <taxon>Ciliophora</taxon>
        <taxon>Intramacronucleata</taxon>
        <taxon>Oligohymenophorea</taxon>
        <taxon>Peniculida</taxon>
        <taxon>Parameciidae</taxon>
        <taxon>Paramecium</taxon>
    </lineage>
</organism>
<evidence type="ECO:0000313" key="1">
    <source>
        <dbReference type="EMBL" id="CAK82059.1"/>
    </source>
</evidence>